<evidence type="ECO:0000313" key="4">
    <source>
        <dbReference type="Proteomes" id="UP000231070"/>
    </source>
</evidence>
<dbReference type="InterPro" id="IPR028896">
    <property type="entry name" value="GcvT/YgfZ/DmdA"/>
</dbReference>
<organism evidence="3 4">
    <name type="scientific">Pleomorphomonas carboxyditropha</name>
    <dbReference type="NCBI Taxonomy" id="2023338"/>
    <lineage>
        <taxon>Bacteria</taxon>
        <taxon>Pseudomonadati</taxon>
        <taxon>Pseudomonadota</taxon>
        <taxon>Alphaproteobacteria</taxon>
        <taxon>Hyphomicrobiales</taxon>
        <taxon>Pleomorphomonadaceae</taxon>
        <taxon>Pleomorphomonas</taxon>
    </lineage>
</organism>
<protein>
    <recommendedName>
        <fullName evidence="5">Aminomethyltransferase</fullName>
    </recommendedName>
</protein>
<dbReference type="PIRSF" id="PIRSF006487">
    <property type="entry name" value="GcvT"/>
    <property type="match status" value="1"/>
</dbReference>
<dbReference type="Gene3D" id="3.30.1360.120">
    <property type="entry name" value="Probable tRNA modification gtpase trme, domain 1"/>
    <property type="match status" value="1"/>
</dbReference>
<evidence type="ECO:0000259" key="1">
    <source>
        <dbReference type="Pfam" id="PF01571"/>
    </source>
</evidence>
<reference evidence="3 4" key="1">
    <citation type="submission" date="2017-08" db="EMBL/GenBank/DDBJ databases">
        <title>Pleomorphomonas carboxidotrophicus sp. nov., a new mesophilic hydrogenogenic carboxidotroph.</title>
        <authorList>
            <person name="Esquivel-Elizondo S."/>
            <person name="Krajmalnik-Brown R."/>
            <person name="Maldonado J."/>
        </authorList>
    </citation>
    <scope>NUCLEOTIDE SEQUENCE [LARGE SCALE GENOMIC DNA]</scope>
    <source>
        <strain evidence="3 4">SVCO-16</strain>
    </source>
</reference>
<dbReference type="PANTHER" id="PTHR43757:SF2">
    <property type="entry name" value="AMINOMETHYLTRANSFERASE, MITOCHONDRIAL"/>
    <property type="match status" value="1"/>
</dbReference>
<dbReference type="Pfam" id="PF01571">
    <property type="entry name" value="GCV_T"/>
    <property type="match status" value="1"/>
</dbReference>
<feature type="domain" description="GCVT N-terminal" evidence="1">
    <location>
        <begin position="65"/>
        <end position="292"/>
    </location>
</feature>
<dbReference type="RefSeq" id="WP_100079374.1">
    <property type="nucleotide sequence ID" value="NZ_NQVN01000002.1"/>
</dbReference>
<dbReference type="PANTHER" id="PTHR43757">
    <property type="entry name" value="AMINOMETHYLTRANSFERASE"/>
    <property type="match status" value="1"/>
</dbReference>
<dbReference type="Proteomes" id="UP000231070">
    <property type="component" value="Unassembled WGS sequence"/>
</dbReference>
<name>A0A2G9WZ93_9HYPH</name>
<gene>
    <name evidence="3" type="ORF">CJ014_04650</name>
</gene>
<dbReference type="InterPro" id="IPR027266">
    <property type="entry name" value="TrmE/GcvT-like"/>
</dbReference>
<comment type="caution">
    <text evidence="3">The sequence shown here is derived from an EMBL/GenBank/DDBJ whole genome shotgun (WGS) entry which is preliminary data.</text>
</comment>
<accession>A0A2G9WZ93</accession>
<dbReference type="InterPro" id="IPR013977">
    <property type="entry name" value="GcvT_C"/>
</dbReference>
<evidence type="ECO:0000313" key="3">
    <source>
        <dbReference type="EMBL" id="PIP00038.1"/>
    </source>
</evidence>
<evidence type="ECO:0000259" key="2">
    <source>
        <dbReference type="Pfam" id="PF08669"/>
    </source>
</evidence>
<evidence type="ECO:0008006" key="5">
    <source>
        <dbReference type="Google" id="ProtNLM"/>
    </source>
</evidence>
<feature type="domain" description="Aminomethyltransferase C-terminal" evidence="2">
    <location>
        <begin position="311"/>
        <end position="389"/>
    </location>
</feature>
<dbReference type="SUPFAM" id="SSF101790">
    <property type="entry name" value="Aminomethyltransferase beta-barrel domain"/>
    <property type="match status" value="1"/>
</dbReference>
<dbReference type="OrthoDB" id="9800828at2"/>
<dbReference type="Pfam" id="PF08669">
    <property type="entry name" value="GCV_T_C"/>
    <property type="match status" value="1"/>
</dbReference>
<dbReference type="InterPro" id="IPR006222">
    <property type="entry name" value="GCVT_N"/>
</dbReference>
<dbReference type="EMBL" id="NQVN01000002">
    <property type="protein sequence ID" value="PIP00038.1"/>
    <property type="molecule type" value="Genomic_DNA"/>
</dbReference>
<proteinExistence type="predicted"/>
<keyword evidence="4" id="KW-1185">Reference proteome</keyword>
<dbReference type="InterPro" id="IPR029043">
    <property type="entry name" value="GcvT/YgfZ_C"/>
</dbReference>
<dbReference type="AlphaFoldDB" id="A0A2G9WZ93"/>
<dbReference type="SUPFAM" id="SSF103025">
    <property type="entry name" value="Folate-binding domain"/>
    <property type="match status" value="1"/>
</dbReference>
<sequence length="397" mass="44176">MRIDPTNARTTIAAYVGVPPYGRGITRFRKAQGLKHTAFYPIIGAASHEFKLHNSYLKPDRITDPLEEYWIMRRVAGLWDVTGEEVIELRGPDAFQLVNELIPRDLARTVDGQCLYSVLTYDYGGLVEDGIVVRWSPDRIWWVGGPGSAEQWIWQNARGRNVSVTSYNDEIHVASLQGPKSREILQTLTKADLSKLAFYHAVETEVAGVPVQITRTGYTAELGYDIYVTIDKALRLFADLWEVSRKAGATLAGSRALGLRRVEAAILNFGQDFDWQHTPFEAGLGWMVNRRKGFFHGRDALLAPGADTPARHIGGLRLDGTDIAREGDPVEIDGRQVGTVTSANYSPALDASIAIAFLDRDVAAPGRRLTVRFEDRDVPAETVPIPFFDPERKLSKV</sequence>